<reference evidence="5 6" key="1">
    <citation type="submission" date="2019-02" db="EMBL/GenBank/DDBJ databases">
        <title>Pedobacter sp. RP-3-21 sp. nov., isolated from Arctic soil.</title>
        <authorList>
            <person name="Dahal R.H."/>
        </authorList>
    </citation>
    <scope>NUCLEOTIDE SEQUENCE [LARGE SCALE GENOMIC DNA]</scope>
    <source>
        <strain evidence="5 6">RP-3-21</strain>
    </source>
</reference>
<dbReference type="Gene3D" id="1.10.3290.10">
    <property type="entry name" value="Fido-like domain"/>
    <property type="match status" value="1"/>
</dbReference>
<proteinExistence type="predicted"/>
<dbReference type="Pfam" id="PF02661">
    <property type="entry name" value="Fic"/>
    <property type="match status" value="1"/>
</dbReference>
<dbReference type="Proteomes" id="UP000293925">
    <property type="component" value="Unassembled WGS sequence"/>
</dbReference>
<feature type="active site" evidence="1">
    <location>
        <position position="396"/>
    </location>
</feature>
<evidence type="ECO:0000256" key="1">
    <source>
        <dbReference type="PIRSR" id="PIRSR640198-1"/>
    </source>
</evidence>
<dbReference type="PROSITE" id="PS51459">
    <property type="entry name" value="FIDO"/>
    <property type="match status" value="1"/>
</dbReference>
<dbReference type="InterPro" id="IPR036597">
    <property type="entry name" value="Fido-like_dom_sf"/>
</dbReference>
<dbReference type="InterPro" id="IPR040198">
    <property type="entry name" value="Fido_containing"/>
</dbReference>
<dbReference type="EMBL" id="SJSO01000034">
    <property type="protein sequence ID" value="TCD16981.1"/>
    <property type="molecule type" value="Genomic_DNA"/>
</dbReference>
<comment type="caution">
    <text evidence="5">The sequence shown here is derived from an EMBL/GenBank/DDBJ whole genome shotgun (WGS) entry which is preliminary data.</text>
</comment>
<evidence type="ECO:0000259" key="4">
    <source>
        <dbReference type="PROSITE" id="PS51459"/>
    </source>
</evidence>
<protein>
    <submittedName>
        <fullName evidence="5">Cell filamentation protein Fic</fullName>
    </submittedName>
</protein>
<name>A0A4R0PG48_9SPHI</name>
<organism evidence="5 6">
    <name type="scientific">Pedobacter psychrodurus</name>
    <dbReference type="NCBI Taxonomy" id="2530456"/>
    <lineage>
        <taxon>Bacteria</taxon>
        <taxon>Pseudomonadati</taxon>
        <taxon>Bacteroidota</taxon>
        <taxon>Sphingobacteriia</taxon>
        <taxon>Sphingobacteriales</taxon>
        <taxon>Sphingobacteriaceae</taxon>
        <taxon>Pedobacter</taxon>
    </lineage>
</organism>
<evidence type="ECO:0000313" key="5">
    <source>
        <dbReference type="EMBL" id="TCD16981.1"/>
    </source>
</evidence>
<evidence type="ECO:0000256" key="3">
    <source>
        <dbReference type="PIRSR" id="PIRSR640198-3"/>
    </source>
</evidence>
<dbReference type="PANTHER" id="PTHR13504:SF38">
    <property type="entry name" value="FIDO DOMAIN-CONTAINING PROTEIN"/>
    <property type="match status" value="1"/>
</dbReference>
<accession>A0A4R0PG48</accession>
<dbReference type="SUPFAM" id="SSF140931">
    <property type="entry name" value="Fic-like"/>
    <property type="match status" value="1"/>
</dbReference>
<dbReference type="PANTHER" id="PTHR13504">
    <property type="entry name" value="FIDO DOMAIN-CONTAINING PROTEIN DDB_G0283145"/>
    <property type="match status" value="1"/>
</dbReference>
<dbReference type="GO" id="GO:0005524">
    <property type="term" value="F:ATP binding"/>
    <property type="evidence" value="ECO:0007669"/>
    <property type="project" value="UniProtKB-KW"/>
</dbReference>
<dbReference type="AlphaFoldDB" id="A0A4R0PG48"/>
<evidence type="ECO:0000256" key="2">
    <source>
        <dbReference type="PIRSR" id="PIRSR640198-2"/>
    </source>
</evidence>
<keyword evidence="2" id="KW-0547">Nucleotide-binding</keyword>
<evidence type="ECO:0000313" key="6">
    <source>
        <dbReference type="Proteomes" id="UP000293925"/>
    </source>
</evidence>
<feature type="site" description="Important for autoinhibition of adenylyltransferase activity" evidence="3">
    <location>
        <position position="271"/>
    </location>
</feature>
<dbReference type="OrthoDB" id="9813719at2"/>
<dbReference type="InterPro" id="IPR003812">
    <property type="entry name" value="Fido"/>
</dbReference>
<dbReference type="RefSeq" id="WP_131534557.1">
    <property type="nucleotide sequence ID" value="NZ_SJSO01000034.1"/>
</dbReference>
<gene>
    <name evidence="5" type="ORF">EZ456_23830</name>
</gene>
<feature type="domain" description="Fido" evidence="4">
    <location>
        <begin position="322"/>
        <end position="454"/>
    </location>
</feature>
<sequence>MDNTIPLHLQEVIFSSSNPEISRAIGKLTKSGELRKIAPRIYTPNFDEDPGEIIRRNIFKIIGQLYPGTILSHRSALEYKPTSTGDLFLTSSHNRKIELPGVILNIMKGPDILPGDNVFSGQLHVSQQERALLENLQSSKKVGATSKALALPEIEERLDQVVRIKGEEGLNALRDRAREISIELGMEKEFEKLNRMVSAMLTTKPSDLLTSPVAIARAFGHPYDPLRLSLFEKLFVELQQREFADIPEVNTSIKAFRNFAFFEAYFSNFIEGTKFKIEEAKQIIETGKPLPARDEDSHDVLGTYQIVSNRSEMSITPENPDHLLQILQYRHKIMLSARPHKNPGEFKDKNNRAGDTEFVDHKLVRGTLTQGFDFYRGLQNSFARAAYMMFMISEVHPFLDGNGRIARVMMNAELASVGQSKIIIPTVYREDYLGGLRQLTRRQEPDTYIRMLQRAQLFSIAINGEDMDRMQNVLTESNAFKEGEDYILQIVKSQRMPWESDEEDQAPQRGIGR</sequence>
<keyword evidence="6" id="KW-1185">Reference proteome</keyword>
<keyword evidence="2" id="KW-0067">ATP-binding</keyword>
<feature type="binding site" evidence="2">
    <location>
        <begin position="400"/>
        <end position="407"/>
    </location>
    <ligand>
        <name>ATP</name>
        <dbReference type="ChEBI" id="CHEBI:30616"/>
    </ligand>
</feature>